<keyword evidence="11 14" id="KW-0255">Endonuclease</keyword>
<evidence type="ECO:0000256" key="1">
    <source>
        <dbReference type="ARBA" id="ARBA00000077"/>
    </source>
</evidence>
<evidence type="ECO:0000256" key="3">
    <source>
        <dbReference type="ARBA" id="ARBA00004065"/>
    </source>
</evidence>
<evidence type="ECO:0000256" key="9">
    <source>
        <dbReference type="ARBA" id="ARBA00022722"/>
    </source>
</evidence>
<dbReference type="Pfam" id="PF01351">
    <property type="entry name" value="RNase_HII"/>
    <property type="match status" value="1"/>
</dbReference>
<comment type="catalytic activity">
    <reaction evidence="1 14 15 16">
        <text>Endonucleolytic cleavage to 5'-phosphomonoester.</text>
        <dbReference type="EC" id="3.1.26.4"/>
    </reaction>
</comment>
<dbReference type="InterPro" id="IPR001352">
    <property type="entry name" value="RNase_HII/HIII"/>
</dbReference>
<evidence type="ECO:0000256" key="13">
    <source>
        <dbReference type="ARBA" id="ARBA00023211"/>
    </source>
</evidence>
<evidence type="ECO:0000256" key="2">
    <source>
        <dbReference type="ARBA" id="ARBA00001946"/>
    </source>
</evidence>
<dbReference type="PANTHER" id="PTHR10954">
    <property type="entry name" value="RIBONUCLEASE H2 SUBUNIT A"/>
    <property type="match status" value="1"/>
</dbReference>
<evidence type="ECO:0000256" key="8">
    <source>
        <dbReference type="ARBA" id="ARBA00022490"/>
    </source>
</evidence>
<evidence type="ECO:0000256" key="12">
    <source>
        <dbReference type="ARBA" id="ARBA00022801"/>
    </source>
</evidence>
<evidence type="ECO:0000313" key="19">
    <source>
        <dbReference type="Proteomes" id="UP001156641"/>
    </source>
</evidence>
<reference evidence="19" key="1">
    <citation type="journal article" date="2019" name="Int. J. Syst. Evol. Microbiol.">
        <title>The Global Catalogue of Microorganisms (GCM) 10K type strain sequencing project: providing services to taxonomists for standard genome sequencing and annotation.</title>
        <authorList>
            <consortium name="The Broad Institute Genomics Platform"/>
            <consortium name="The Broad Institute Genome Sequencing Center for Infectious Disease"/>
            <person name="Wu L."/>
            <person name="Ma J."/>
        </authorList>
    </citation>
    <scope>NUCLEOTIDE SEQUENCE [LARGE SCALE GENOMIC DNA]</scope>
    <source>
        <strain evidence="19">NBRC 112502</strain>
    </source>
</reference>
<feature type="binding site" evidence="14 15">
    <location>
        <position position="113"/>
    </location>
    <ligand>
        <name>a divalent metal cation</name>
        <dbReference type="ChEBI" id="CHEBI:60240"/>
    </ligand>
</feature>
<dbReference type="InterPro" id="IPR012337">
    <property type="entry name" value="RNaseH-like_sf"/>
</dbReference>
<keyword evidence="19" id="KW-1185">Reference proteome</keyword>
<dbReference type="InterPro" id="IPR036397">
    <property type="entry name" value="RNaseH_sf"/>
</dbReference>
<dbReference type="CDD" id="cd07182">
    <property type="entry name" value="RNase_HII_bacteria_HII_like"/>
    <property type="match status" value="1"/>
</dbReference>
<dbReference type="EMBL" id="BSOS01000067">
    <property type="protein sequence ID" value="GLR67734.1"/>
    <property type="molecule type" value="Genomic_DNA"/>
</dbReference>
<dbReference type="InterPro" id="IPR022898">
    <property type="entry name" value="RNase_HII"/>
</dbReference>
<evidence type="ECO:0000256" key="16">
    <source>
        <dbReference type="RuleBase" id="RU003515"/>
    </source>
</evidence>
<evidence type="ECO:0000256" key="7">
    <source>
        <dbReference type="ARBA" id="ARBA00019179"/>
    </source>
</evidence>
<keyword evidence="12 14" id="KW-0378">Hydrolase</keyword>
<keyword evidence="10 14" id="KW-0479">Metal-binding</keyword>
<feature type="binding site" evidence="14 15">
    <location>
        <position position="18"/>
    </location>
    <ligand>
        <name>a divalent metal cation</name>
        <dbReference type="ChEBI" id="CHEBI:60240"/>
    </ligand>
</feature>
<organism evidence="18 19">
    <name type="scientific">Acidocella aquatica</name>
    <dbReference type="NCBI Taxonomy" id="1922313"/>
    <lineage>
        <taxon>Bacteria</taxon>
        <taxon>Pseudomonadati</taxon>
        <taxon>Pseudomonadota</taxon>
        <taxon>Alphaproteobacteria</taxon>
        <taxon>Acetobacterales</taxon>
        <taxon>Acidocellaceae</taxon>
        <taxon>Acidocella</taxon>
    </lineage>
</organism>
<dbReference type="Gene3D" id="3.30.420.10">
    <property type="entry name" value="Ribonuclease H-like superfamily/Ribonuclease H"/>
    <property type="match status" value="1"/>
</dbReference>
<comment type="caution">
    <text evidence="18">The sequence shown here is derived from an EMBL/GenBank/DDBJ whole genome shotgun (WGS) entry which is preliminary data.</text>
</comment>
<keyword evidence="9 14" id="KW-0540">Nuclease</keyword>
<comment type="cofactor">
    <cofactor evidence="14 15">
        <name>Mn(2+)</name>
        <dbReference type="ChEBI" id="CHEBI:29035"/>
    </cofactor>
    <cofactor evidence="14 15">
        <name>Mg(2+)</name>
        <dbReference type="ChEBI" id="CHEBI:18420"/>
    </cofactor>
    <text evidence="14 15">Manganese or magnesium. Binds 1 divalent metal ion per monomer in the absence of substrate. May bind a second metal ion after substrate binding.</text>
</comment>
<comment type="subcellular location">
    <subcellularLocation>
        <location evidence="4 14">Cytoplasm</location>
    </subcellularLocation>
</comment>
<dbReference type="HAMAP" id="MF_00052_B">
    <property type="entry name" value="RNase_HII_B"/>
    <property type="match status" value="1"/>
</dbReference>
<evidence type="ECO:0000313" key="18">
    <source>
        <dbReference type="EMBL" id="GLR67734.1"/>
    </source>
</evidence>
<feature type="binding site" evidence="14 15">
    <location>
        <position position="19"/>
    </location>
    <ligand>
        <name>a divalent metal cation</name>
        <dbReference type="ChEBI" id="CHEBI:60240"/>
    </ligand>
</feature>
<evidence type="ECO:0000256" key="11">
    <source>
        <dbReference type="ARBA" id="ARBA00022759"/>
    </source>
</evidence>
<proteinExistence type="inferred from homology"/>
<evidence type="ECO:0000256" key="4">
    <source>
        <dbReference type="ARBA" id="ARBA00004496"/>
    </source>
</evidence>
<evidence type="ECO:0000256" key="15">
    <source>
        <dbReference type="PROSITE-ProRule" id="PRU01319"/>
    </source>
</evidence>
<dbReference type="EC" id="3.1.26.4" evidence="6 14"/>
<dbReference type="SUPFAM" id="SSF53098">
    <property type="entry name" value="Ribonuclease H-like"/>
    <property type="match status" value="1"/>
</dbReference>
<dbReference type="PANTHER" id="PTHR10954:SF18">
    <property type="entry name" value="RIBONUCLEASE HII"/>
    <property type="match status" value="1"/>
</dbReference>
<feature type="domain" description="RNase H type-2" evidence="17">
    <location>
        <begin position="12"/>
        <end position="199"/>
    </location>
</feature>
<evidence type="ECO:0000256" key="10">
    <source>
        <dbReference type="ARBA" id="ARBA00022723"/>
    </source>
</evidence>
<evidence type="ECO:0000256" key="5">
    <source>
        <dbReference type="ARBA" id="ARBA00007383"/>
    </source>
</evidence>
<comment type="cofactor">
    <cofactor evidence="2">
        <name>Mg(2+)</name>
        <dbReference type="ChEBI" id="CHEBI:18420"/>
    </cofactor>
</comment>
<dbReference type="PROSITE" id="PS51975">
    <property type="entry name" value="RNASE_H_2"/>
    <property type="match status" value="1"/>
</dbReference>
<comment type="function">
    <text evidence="3 14 16">Endonuclease that specifically degrades the RNA of RNA-DNA hybrids.</text>
</comment>
<comment type="similarity">
    <text evidence="5 14 16">Belongs to the RNase HII family.</text>
</comment>
<keyword evidence="13 14" id="KW-0464">Manganese</keyword>
<dbReference type="InterPro" id="IPR024567">
    <property type="entry name" value="RNase_HII/HIII_dom"/>
</dbReference>
<accession>A0ABQ6A5K2</accession>
<protein>
    <recommendedName>
        <fullName evidence="7 14">Ribonuclease HII</fullName>
        <shortName evidence="14">RNase HII</shortName>
        <ecNumber evidence="6 14">3.1.26.4</ecNumber>
    </recommendedName>
</protein>
<keyword evidence="8 14" id="KW-0963">Cytoplasm</keyword>
<evidence type="ECO:0000259" key="17">
    <source>
        <dbReference type="PROSITE" id="PS51975"/>
    </source>
</evidence>
<name>A0ABQ6A5K2_9PROT</name>
<dbReference type="Proteomes" id="UP001156641">
    <property type="component" value="Unassembled WGS sequence"/>
</dbReference>
<evidence type="ECO:0000256" key="6">
    <source>
        <dbReference type="ARBA" id="ARBA00012180"/>
    </source>
</evidence>
<gene>
    <name evidence="14 18" type="primary">rnhB</name>
    <name evidence="18" type="ORF">GCM10010909_24150</name>
</gene>
<dbReference type="NCBIfam" id="NF000595">
    <property type="entry name" value="PRK00015.1-3"/>
    <property type="match status" value="1"/>
</dbReference>
<sequence length="199" mass="20499">MPDLSYESRIGGIIAGVDEVGRGPLAGPVLAAAVILPATLPPGLKALIDDSKKLTAPRRAAALAALRASGALIALGAASVREIETLNILHASLLAMRRAIAALPQTPTHLLVDGNRPPGSQIPTTTIIGGDAISLSIAAASIAAKITRDRLMARLDARYPGYGWAKNAGYAAPLHRAAILRLGPTPHHRMGFGPLLSNS</sequence>
<dbReference type="RefSeq" id="WP_284258481.1">
    <property type="nucleotide sequence ID" value="NZ_BSOS01000067.1"/>
</dbReference>
<evidence type="ECO:0000256" key="14">
    <source>
        <dbReference type="HAMAP-Rule" id="MF_00052"/>
    </source>
</evidence>